<dbReference type="PROSITE" id="PS00041">
    <property type="entry name" value="HTH_ARAC_FAMILY_1"/>
    <property type="match status" value="1"/>
</dbReference>
<dbReference type="EC" id="2.7.13.3" evidence="2"/>
<feature type="transmembrane region" description="Helical" evidence="12">
    <location>
        <begin position="397"/>
        <end position="418"/>
    </location>
</feature>
<dbReference type="PROSITE" id="PS51257">
    <property type="entry name" value="PROKAR_LIPOPROTEIN"/>
    <property type="match status" value="1"/>
</dbReference>
<evidence type="ECO:0000256" key="11">
    <source>
        <dbReference type="PROSITE-ProRule" id="PRU00339"/>
    </source>
</evidence>
<dbReference type="SUPFAM" id="SSF52172">
    <property type="entry name" value="CheY-like"/>
    <property type="match status" value="1"/>
</dbReference>
<dbReference type="Gene3D" id="3.30.565.10">
    <property type="entry name" value="Histidine kinase-like ATPase, C-terminal domain"/>
    <property type="match status" value="1"/>
</dbReference>
<dbReference type="InterPro" id="IPR036097">
    <property type="entry name" value="HisK_dim/P_sf"/>
</dbReference>
<keyword evidence="6" id="KW-0902">Two-component regulatory system</keyword>
<feature type="domain" description="Response regulatory" evidence="15">
    <location>
        <begin position="699"/>
        <end position="814"/>
    </location>
</feature>
<keyword evidence="12" id="KW-0812">Transmembrane</keyword>
<dbReference type="PANTHER" id="PTHR43547:SF2">
    <property type="entry name" value="HYBRID SIGNAL TRANSDUCTION HISTIDINE KINASE C"/>
    <property type="match status" value="1"/>
</dbReference>
<feature type="modified residue" description="4-aspartylphosphate" evidence="10">
    <location>
        <position position="747"/>
    </location>
</feature>
<name>A0A250G2Z5_9FLAO</name>
<dbReference type="PROSITE" id="PS50109">
    <property type="entry name" value="HIS_KIN"/>
    <property type="match status" value="1"/>
</dbReference>
<dbReference type="InterPro" id="IPR004358">
    <property type="entry name" value="Sig_transdc_His_kin-like_C"/>
</dbReference>
<evidence type="ECO:0000259" key="14">
    <source>
        <dbReference type="PROSITE" id="PS50109"/>
    </source>
</evidence>
<dbReference type="InterPro" id="IPR005467">
    <property type="entry name" value="His_kinase_dom"/>
</dbReference>
<dbReference type="InterPro" id="IPR001789">
    <property type="entry name" value="Sig_transdc_resp-reg_receiver"/>
</dbReference>
<dbReference type="InterPro" id="IPR036890">
    <property type="entry name" value="HATPase_C_sf"/>
</dbReference>
<dbReference type="SMART" id="SM00388">
    <property type="entry name" value="HisKA"/>
    <property type="match status" value="1"/>
</dbReference>
<keyword evidence="5 16" id="KW-0418">Kinase</keyword>
<dbReference type="PANTHER" id="PTHR43547">
    <property type="entry name" value="TWO-COMPONENT HISTIDINE KINASE"/>
    <property type="match status" value="1"/>
</dbReference>
<dbReference type="Pfam" id="PF00072">
    <property type="entry name" value="Response_reg"/>
    <property type="match status" value="1"/>
</dbReference>
<evidence type="ECO:0000256" key="9">
    <source>
        <dbReference type="ARBA" id="ARBA00023163"/>
    </source>
</evidence>
<evidence type="ECO:0000259" key="13">
    <source>
        <dbReference type="PROSITE" id="PS01124"/>
    </source>
</evidence>
<gene>
    <name evidence="16" type="ORF">CGC56_06055</name>
</gene>
<accession>A0A250G2Z5</accession>
<dbReference type="GO" id="GO:0043565">
    <property type="term" value="F:sequence-specific DNA binding"/>
    <property type="evidence" value="ECO:0007669"/>
    <property type="project" value="InterPro"/>
</dbReference>
<evidence type="ECO:0000256" key="7">
    <source>
        <dbReference type="ARBA" id="ARBA00023015"/>
    </source>
</evidence>
<dbReference type="InterPro" id="IPR009057">
    <property type="entry name" value="Homeodomain-like_sf"/>
</dbReference>
<dbReference type="GO" id="GO:0000155">
    <property type="term" value="F:phosphorelay sensor kinase activity"/>
    <property type="evidence" value="ECO:0007669"/>
    <property type="project" value="InterPro"/>
</dbReference>
<dbReference type="EMBL" id="CP022388">
    <property type="protein sequence ID" value="ATA91772.1"/>
    <property type="molecule type" value="Genomic_DNA"/>
</dbReference>
<keyword evidence="3 10" id="KW-0597">Phosphoprotein</keyword>
<evidence type="ECO:0000256" key="8">
    <source>
        <dbReference type="ARBA" id="ARBA00023125"/>
    </source>
</evidence>
<keyword evidence="4" id="KW-0808">Transferase</keyword>
<keyword evidence="7" id="KW-0805">Transcription regulation</keyword>
<dbReference type="SUPFAM" id="SSF46689">
    <property type="entry name" value="Homeodomain-like"/>
    <property type="match status" value="1"/>
</dbReference>
<feature type="repeat" description="TPR" evidence="11">
    <location>
        <begin position="241"/>
        <end position="274"/>
    </location>
</feature>
<dbReference type="InterPro" id="IPR019734">
    <property type="entry name" value="TPR_rpt"/>
</dbReference>
<dbReference type="Gene3D" id="1.10.10.60">
    <property type="entry name" value="Homeodomain-like"/>
    <property type="match status" value="1"/>
</dbReference>
<evidence type="ECO:0000256" key="2">
    <source>
        <dbReference type="ARBA" id="ARBA00012438"/>
    </source>
</evidence>
<dbReference type="PROSITE" id="PS50110">
    <property type="entry name" value="RESPONSE_REGULATORY"/>
    <property type="match status" value="1"/>
</dbReference>
<evidence type="ECO:0000256" key="5">
    <source>
        <dbReference type="ARBA" id="ARBA00022777"/>
    </source>
</evidence>
<dbReference type="SUPFAM" id="SSF47384">
    <property type="entry name" value="Homodimeric domain of signal transducing histidine kinase"/>
    <property type="match status" value="1"/>
</dbReference>
<evidence type="ECO:0000256" key="12">
    <source>
        <dbReference type="SAM" id="Phobius"/>
    </source>
</evidence>
<dbReference type="CDD" id="cd00082">
    <property type="entry name" value="HisKA"/>
    <property type="match status" value="1"/>
</dbReference>
<feature type="domain" description="Histidine kinase" evidence="14">
    <location>
        <begin position="441"/>
        <end position="658"/>
    </location>
</feature>
<keyword evidence="12" id="KW-0472">Membrane</keyword>
<proteinExistence type="predicted"/>
<dbReference type="FunFam" id="1.10.287.130:FF:000001">
    <property type="entry name" value="Two-component sensor histidine kinase"/>
    <property type="match status" value="1"/>
</dbReference>
<sequence length="946" mass="108628">MKQFGDIYQLMAQKVFLFLLILFGGCTSKQERGHFEVTEAHKDSLFQKIIQIRNTDTLLGWSQRYIQSGDKIGELFCYREMGRIQRENSQLTEAINNHQKALDIALILKDTTEIVKLLNDLGVDLRRIGALPEASSYHYKALGYAEAYSGKKNKIDAKNLVIATNGIANISLLLGYDAEAEKYYRKSLQGEKELGSEVGQAINLAKLGTIFEQRQQYDSAQVYYQRSMEQNVLAKTNRGIGLCLIHLGGLHQKQKQYELALEKYHQAFELLKNESNKWDWIKSCVSIAEISLTLGDTKNFNHYIDLAEKKAEEINSLESQIKIHSLKHDYNVKQANYVAALNHYKASQLLKDSIQGIEKNNRYTDLRMNYQRDQNERRLQQIEAESNLNEVKRQRTIYFILSVLFLSLIFIGMLYYAYRQRVRSNRMLKEIEKNRSDFFTNITHEFRTPLTVIQGLNRQMQQNKNLTEKERNVFMAAIDRQSNNLLHLVNQLLDFARLRAGIDSPQWRHGNIIPYLQMIFETFRLYAKEKEIDLVFTSELKEQNMDFIPSYMDKIVGNLLSNAIKHSSKNSEIRFIVMQSKNPNALVIKVSDMGEGIAQEDLKHIFELFYQGKTQKTSGTGIGLSFTQMMVKKMNGNIEVKSQLGQGAEFSVTLPIKNKNLSNVLPIDVENEMDKSLLVINNSADCEQDTQQSVSAKPIVLLVEDNPDVLMYVKSLISKDYQVITAENGEEGLEKAQKYVPDLVITDVMMPKMDGYQLCQAIKQSQLLNHIPIIMLTAKSTDEDRLEGLRYGVEAYLRKPFQAEELLIRIAKILENRVLLKQKYMNAVIQNTTQEKPYTNDDNLKFLQHINSIIYSNPKDVTVSFLAEKTLMSISQLSRKLSGITGCSTVSYIGKVRLTKAKRMLQNSNMSMAEIADACGFENANYFTRLFKKEFGMTPSQFQKMI</sequence>
<evidence type="ECO:0000256" key="4">
    <source>
        <dbReference type="ARBA" id="ARBA00022679"/>
    </source>
</evidence>
<organism evidence="16 17">
    <name type="scientific">Capnocytophaga canimorsus</name>
    <dbReference type="NCBI Taxonomy" id="28188"/>
    <lineage>
        <taxon>Bacteria</taxon>
        <taxon>Pseudomonadati</taxon>
        <taxon>Bacteroidota</taxon>
        <taxon>Flavobacteriia</taxon>
        <taxon>Flavobacteriales</taxon>
        <taxon>Flavobacteriaceae</taxon>
        <taxon>Capnocytophaga</taxon>
    </lineage>
</organism>
<dbReference type="InterPro" id="IPR011006">
    <property type="entry name" value="CheY-like_superfamily"/>
</dbReference>
<dbReference type="InterPro" id="IPR018062">
    <property type="entry name" value="HTH_AraC-typ_CS"/>
</dbReference>
<evidence type="ECO:0000256" key="10">
    <source>
        <dbReference type="PROSITE-ProRule" id="PRU00169"/>
    </source>
</evidence>
<dbReference type="InterPro" id="IPR003594">
    <property type="entry name" value="HATPase_dom"/>
</dbReference>
<dbReference type="InterPro" id="IPR011990">
    <property type="entry name" value="TPR-like_helical_dom_sf"/>
</dbReference>
<dbReference type="RefSeq" id="WP_095917196.1">
    <property type="nucleotide sequence ID" value="NZ_CP022388.1"/>
</dbReference>
<dbReference type="CDD" id="cd17574">
    <property type="entry name" value="REC_OmpR"/>
    <property type="match status" value="1"/>
</dbReference>
<evidence type="ECO:0000313" key="16">
    <source>
        <dbReference type="EMBL" id="ATA91772.1"/>
    </source>
</evidence>
<reference evidence="17" key="1">
    <citation type="submission" date="2017-06" db="EMBL/GenBank/DDBJ databases">
        <title>Capnocytophaga spp. assemblies.</title>
        <authorList>
            <person name="Gulvik C.A."/>
        </authorList>
    </citation>
    <scope>NUCLEOTIDE SEQUENCE [LARGE SCALE GENOMIC DNA]</scope>
    <source>
        <strain evidence="17">H5594</strain>
    </source>
</reference>
<dbReference type="InterPro" id="IPR003661">
    <property type="entry name" value="HisK_dim/P_dom"/>
</dbReference>
<dbReference type="SMART" id="SM00342">
    <property type="entry name" value="HTH_ARAC"/>
    <property type="match status" value="1"/>
</dbReference>
<dbReference type="Proteomes" id="UP000243136">
    <property type="component" value="Chromosome"/>
</dbReference>
<dbReference type="SMART" id="SM00448">
    <property type="entry name" value="REC"/>
    <property type="match status" value="1"/>
</dbReference>
<evidence type="ECO:0000256" key="1">
    <source>
        <dbReference type="ARBA" id="ARBA00000085"/>
    </source>
</evidence>
<comment type="catalytic activity">
    <reaction evidence="1">
        <text>ATP + protein L-histidine = ADP + protein N-phospho-L-histidine.</text>
        <dbReference type="EC" id="2.7.13.3"/>
    </reaction>
</comment>
<dbReference type="SMART" id="SM00028">
    <property type="entry name" value="TPR"/>
    <property type="match status" value="5"/>
</dbReference>
<keyword evidence="9" id="KW-0804">Transcription</keyword>
<dbReference type="PRINTS" id="PR00344">
    <property type="entry name" value="BCTRLSENSOR"/>
</dbReference>
<dbReference type="SUPFAM" id="SSF55874">
    <property type="entry name" value="ATPase domain of HSP90 chaperone/DNA topoisomerase II/histidine kinase"/>
    <property type="match status" value="1"/>
</dbReference>
<dbReference type="Gene3D" id="1.25.40.10">
    <property type="entry name" value="Tetratricopeptide repeat domain"/>
    <property type="match status" value="2"/>
</dbReference>
<keyword evidence="11" id="KW-0802">TPR repeat</keyword>
<evidence type="ECO:0000256" key="6">
    <source>
        <dbReference type="ARBA" id="ARBA00023012"/>
    </source>
</evidence>
<evidence type="ECO:0000313" key="17">
    <source>
        <dbReference type="Proteomes" id="UP000243136"/>
    </source>
</evidence>
<dbReference type="PROSITE" id="PS50005">
    <property type="entry name" value="TPR"/>
    <property type="match status" value="1"/>
</dbReference>
<keyword evidence="12" id="KW-1133">Transmembrane helix</keyword>
<dbReference type="Pfam" id="PF02518">
    <property type="entry name" value="HATPase_c"/>
    <property type="match status" value="1"/>
</dbReference>
<dbReference type="Gene3D" id="1.10.287.130">
    <property type="match status" value="1"/>
</dbReference>
<keyword evidence="8" id="KW-0238">DNA-binding</keyword>
<dbReference type="InterPro" id="IPR018060">
    <property type="entry name" value="HTH_AraC"/>
</dbReference>
<dbReference type="Pfam" id="PF12833">
    <property type="entry name" value="HTH_18"/>
    <property type="match status" value="1"/>
</dbReference>
<dbReference type="Pfam" id="PF00512">
    <property type="entry name" value="HisKA"/>
    <property type="match status" value="1"/>
</dbReference>
<evidence type="ECO:0000259" key="15">
    <source>
        <dbReference type="PROSITE" id="PS50110"/>
    </source>
</evidence>
<dbReference type="PROSITE" id="PS01124">
    <property type="entry name" value="HTH_ARAC_FAMILY_2"/>
    <property type="match status" value="1"/>
</dbReference>
<protein>
    <recommendedName>
        <fullName evidence="2">histidine kinase</fullName>
        <ecNumber evidence="2">2.7.13.3</ecNumber>
    </recommendedName>
</protein>
<dbReference type="SUPFAM" id="SSF48452">
    <property type="entry name" value="TPR-like"/>
    <property type="match status" value="2"/>
</dbReference>
<feature type="domain" description="HTH araC/xylS-type" evidence="13">
    <location>
        <begin position="848"/>
        <end position="945"/>
    </location>
</feature>
<evidence type="ECO:0000256" key="3">
    <source>
        <dbReference type="ARBA" id="ARBA00022553"/>
    </source>
</evidence>
<dbReference type="GO" id="GO:0003700">
    <property type="term" value="F:DNA-binding transcription factor activity"/>
    <property type="evidence" value="ECO:0007669"/>
    <property type="project" value="InterPro"/>
</dbReference>
<dbReference type="AlphaFoldDB" id="A0A250G2Z5"/>
<dbReference type="CDD" id="cd00075">
    <property type="entry name" value="HATPase"/>
    <property type="match status" value="1"/>
</dbReference>
<dbReference type="Gene3D" id="3.40.50.2300">
    <property type="match status" value="1"/>
</dbReference>
<dbReference type="SMART" id="SM00387">
    <property type="entry name" value="HATPase_c"/>
    <property type="match status" value="1"/>
</dbReference>